<evidence type="ECO:0000313" key="7">
    <source>
        <dbReference type="Proteomes" id="UP000030665"/>
    </source>
</evidence>
<dbReference type="OrthoDB" id="419734at2759"/>
<dbReference type="InterPro" id="IPR011701">
    <property type="entry name" value="MFS"/>
</dbReference>
<dbReference type="PANTHER" id="PTHR23507:SF1">
    <property type="entry name" value="FI18259P1-RELATED"/>
    <property type="match status" value="1"/>
</dbReference>
<dbReference type="Pfam" id="PF07690">
    <property type="entry name" value="MFS_1"/>
    <property type="match status" value="1"/>
</dbReference>
<feature type="transmembrane region" description="Helical" evidence="5">
    <location>
        <begin position="290"/>
        <end position="312"/>
    </location>
</feature>
<feature type="transmembrane region" description="Helical" evidence="5">
    <location>
        <begin position="324"/>
        <end position="347"/>
    </location>
</feature>
<keyword evidence="3 5" id="KW-1133">Transmembrane helix</keyword>
<comment type="subcellular location">
    <subcellularLocation>
        <location evidence="1">Membrane</location>
        <topology evidence="1">Multi-pass membrane protein</topology>
    </subcellularLocation>
</comment>
<evidence type="ECO:0000256" key="5">
    <source>
        <dbReference type="SAM" id="Phobius"/>
    </source>
</evidence>
<name>A0A077YZN6_TRITR</name>
<proteinExistence type="predicted"/>
<sequence length="418" mass="46116">RKNLNFFLEYSFSVKRKSCCNAQILRFCASPEFLLLFYGVPCGVILSVLQPFLFQNICLHYSEENFDVADCQGGLSVDLQMKLEASTSIYQIFMQLAAAIPGIISVLFVATWSDEHGRKLPLIFALAGAHMSALVMTVSAGIPSLSIHWMLFSQVLTGLCGHCIILSLSFAMIADIVHEPKMLTIRMGTAGSSYALGLLVGTLLCSFRSFAYTTKFALACGCFTFGFFFALFFLAETYQPNCENELTCLPSVQRTATAQLIFHNIKSYFCTFLKPRSDAKRACSVHFFELTFSASVLGGMASVYFPAFRSFLPHMVDQNERARLFTAVALLEQIAPLLSSFVFNYLFAVVVSYFPGTVFLISAAIQFVLFCTMAWIRKQLLDSSDVQRCINGLLCIPGIVLVASIFGVKSGSNISGAK</sequence>
<feature type="transmembrane region" description="Helical" evidence="5">
    <location>
        <begin position="353"/>
        <end position="376"/>
    </location>
</feature>
<feature type="transmembrane region" description="Helical" evidence="5">
    <location>
        <begin position="89"/>
        <end position="110"/>
    </location>
</feature>
<dbReference type="PANTHER" id="PTHR23507">
    <property type="entry name" value="ZGC:174356"/>
    <property type="match status" value="1"/>
</dbReference>
<feature type="transmembrane region" description="Helical" evidence="5">
    <location>
        <begin position="149"/>
        <end position="173"/>
    </location>
</feature>
<reference evidence="6" key="1">
    <citation type="submission" date="2014-01" db="EMBL/GenBank/DDBJ databases">
        <authorList>
            <person name="Aslett M."/>
        </authorList>
    </citation>
    <scope>NUCLEOTIDE SEQUENCE</scope>
</reference>
<dbReference type="Gene3D" id="1.20.1250.20">
    <property type="entry name" value="MFS general substrate transporter like domains"/>
    <property type="match status" value="2"/>
</dbReference>
<dbReference type="InterPro" id="IPR036259">
    <property type="entry name" value="MFS_trans_sf"/>
</dbReference>
<evidence type="ECO:0000313" key="6">
    <source>
        <dbReference type="EMBL" id="CDW53572.1"/>
    </source>
</evidence>
<feature type="transmembrane region" description="Helical" evidence="5">
    <location>
        <begin position="216"/>
        <end position="235"/>
    </location>
</feature>
<feature type="transmembrane region" description="Helical" evidence="5">
    <location>
        <begin position="185"/>
        <end position="204"/>
    </location>
</feature>
<keyword evidence="2 5" id="KW-0812">Transmembrane</keyword>
<organism evidence="6 7">
    <name type="scientific">Trichuris trichiura</name>
    <name type="common">Whipworm</name>
    <name type="synonym">Trichocephalus trichiurus</name>
    <dbReference type="NCBI Taxonomy" id="36087"/>
    <lineage>
        <taxon>Eukaryota</taxon>
        <taxon>Metazoa</taxon>
        <taxon>Ecdysozoa</taxon>
        <taxon>Nematoda</taxon>
        <taxon>Enoplea</taxon>
        <taxon>Dorylaimia</taxon>
        <taxon>Trichinellida</taxon>
        <taxon>Trichuridae</taxon>
        <taxon>Trichuris</taxon>
    </lineage>
</organism>
<keyword evidence="7" id="KW-1185">Reference proteome</keyword>
<dbReference type="AlphaFoldDB" id="A0A077YZN6"/>
<evidence type="ECO:0000256" key="4">
    <source>
        <dbReference type="ARBA" id="ARBA00023136"/>
    </source>
</evidence>
<accession>A0A077YZN6</accession>
<feature type="transmembrane region" description="Helical" evidence="5">
    <location>
        <begin position="388"/>
        <end position="408"/>
    </location>
</feature>
<gene>
    <name evidence="6" type="ORF">TTRE_0000183701</name>
</gene>
<feature type="transmembrane region" description="Helical" evidence="5">
    <location>
        <begin position="35"/>
        <end position="54"/>
    </location>
</feature>
<dbReference type="GO" id="GO:0022857">
    <property type="term" value="F:transmembrane transporter activity"/>
    <property type="evidence" value="ECO:0007669"/>
    <property type="project" value="InterPro"/>
</dbReference>
<feature type="transmembrane region" description="Helical" evidence="5">
    <location>
        <begin position="122"/>
        <end position="142"/>
    </location>
</feature>
<reference evidence="6" key="2">
    <citation type="submission" date="2014-03" db="EMBL/GenBank/DDBJ databases">
        <title>The whipworm genome and dual-species transcriptomics of an intimate host-pathogen interaction.</title>
        <authorList>
            <person name="Foth B.J."/>
            <person name="Tsai I.J."/>
            <person name="Reid A.J."/>
            <person name="Bancroft A.J."/>
            <person name="Nichol S."/>
            <person name="Tracey A."/>
            <person name="Holroyd N."/>
            <person name="Cotton J.A."/>
            <person name="Stanley E.J."/>
            <person name="Zarowiecki M."/>
            <person name="Liu J.Z."/>
            <person name="Huckvale T."/>
            <person name="Cooper P.J."/>
            <person name="Grencis R.K."/>
            <person name="Berriman M."/>
        </authorList>
    </citation>
    <scope>NUCLEOTIDE SEQUENCE [LARGE SCALE GENOMIC DNA]</scope>
</reference>
<dbReference type="Proteomes" id="UP000030665">
    <property type="component" value="Unassembled WGS sequence"/>
</dbReference>
<evidence type="ECO:0000256" key="2">
    <source>
        <dbReference type="ARBA" id="ARBA00022692"/>
    </source>
</evidence>
<dbReference type="EMBL" id="HG805860">
    <property type="protein sequence ID" value="CDW53572.1"/>
    <property type="molecule type" value="Genomic_DNA"/>
</dbReference>
<dbReference type="GO" id="GO:0016020">
    <property type="term" value="C:membrane"/>
    <property type="evidence" value="ECO:0007669"/>
    <property type="project" value="UniProtKB-SubCell"/>
</dbReference>
<feature type="non-terminal residue" evidence="6">
    <location>
        <position position="1"/>
    </location>
</feature>
<keyword evidence="4 5" id="KW-0472">Membrane</keyword>
<evidence type="ECO:0000256" key="1">
    <source>
        <dbReference type="ARBA" id="ARBA00004141"/>
    </source>
</evidence>
<evidence type="ECO:0000256" key="3">
    <source>
        <dbReference type="ARBA" id="ARBA00022989"/>
    </source>
</evidence>
<protein>
    <submittedName>
        <fullName evidence="6">MFS 1 domain containing protein</fullName>
    </submittedName>
</protein>
<dbReference type="SUPFAM" id="SSF103473">
    <property type="entry name" value="MFS general substrate transporter"/>
    <property type="match status" value="1"/>
</dbReference>